<organism evidence="1 2">
    <name type="scientific">Tanacetum coccineum</name>
    <dbReference type="NCBI Taxonomy" id="301880"/>
    <lineage>
        <taxon>Eukaryota</taxon>
        <taxon>Viridiplantae</taxon>
        <taxon>Streptophyta</taxon>
        <taxon>Embryophyta</taxon>
        <taxon>Tracheophyta</taxon>
        <taxon>Spermatophyta</taxon>
        <taxon>Magnoliopsida</taxon>
        <taxon>eudicotyledons</taxon>
        <taxon>Gunneridae</taxon>
        <taxon>Pentapetalae</taxon>
        <taxon>asterids</taxon>
        <taxon>campanulids</taxon>
        <taxon>Asterales</taxon>
        <taxon>Asteraceae</taxon>
        <taxon>Asteroideae</taxon>
        <taxon>Anthemideae</taxon>
        <taxon>Anthemidinae</taxon>
        <taxon>Tanacetum</taxon>
    </lineage>
</organism>
<reference evidence="1" key="2">
    <citation type="submission" date="2022-01" db="EMBL/GenBank/DDBJ databases">
        <authorList>
            <person name="Yamashiro T."/>
            <person name="Shiraishi A."/>
            <person name="Satake H."/>
            <person name="Nakayama K."/>
        </authorList>
    </citation>
    <scope>NUCLEOTIDE SEQUENCE</scope>
</reference>
<proteinExistence type="predicted"/>
<protein>
    <submittedName>
        <fullName evidence="1">Uncharacterized protein</fullName>
    </submittedName>
</protein>
<dbReference type="Proteomes" id="UP001151760">
    <property type="component" value="Unassembled WGS sequence"/>
</dbReference>
<comment type="caution">
    <text evidence="1">The sequence shown here is derived from an EMBL/GenBank/DDBJ whole genome shotgun (WGS) entry which is preliminary data.</text>
</comment>
<gene>
    <name evidence="1" type="ORF">Tco_0706883</name>
</gene>
<sequence>MWLTTQNNVVDNSVTAKLATYKEQVELYERRAKFELTEREQKIDEQLRIVITDRNIKEENLKRKLHSVKMQLTSTINHNKSMVEEVTFLKKDFKQKENKYLEEFLDMKALKEKVEDKLYKQNQYLQTVHLLCKPKPYYDEHNKLAIGYKNPLCLTRAKQVQPALYNGHEIIKTNHVPDIVHNSEDTLEIAKITRKKMNEKIKDTECVKKKVKIAPHVTPPF</sequence>
<evidence type="ECO:0000313" key="1">
    <source>
        <dbReference type="EMBL" id="GJS74042.1"/>
    </source>
</evidence>
<keyword evidence="2" id="KW-1185">Reference proteome</keyword>
<dbReference type="EMBL" id="BQNB010010201">
    <property type="protein sequence ID" value="GJS74042.1"/>
    <property type="molecule type" value="Genomic_DNA"/>
</dbReference>
<name>A0ABQ4Y9L2_9ASTR</name>
<evidence type="ECO:0000313" key="2">
    <source>
        <dbReference type="Proteomes" id="UP001151760"/>
    </source>
</evidence>
<accession>A0ABQ4Y9L2</accession>
<reference evidence="1" key="1">
    <citation type="journal article" date="2022" name="Int. J. Mol. Sci.">
        <title>Draft Genome of Tanacetum Coccineum: Genomic Comparison of Closely Related Tanacetum-Family Plants.</title>
        <authorList>
            <person name="Yamashiro T."/>
            <person name="Shiraishi A."/>
            <person name="Nakayama K."/>
            <person name="Satake H."/>
        </authorList>
    </citation>
    <scope>NUCLEOTIDE SEQUENCE</scope>
</reference>